<keyword evidence="9" id="KW-1185">Reference proteome</keyword>
<dbReference type="PANTHER" id="PTHR12544">
    <property type="entry name" value="GLUTAMINASE"/>
    <property type="match status" value="1"/>
</dbReference>
<dbReference type="Gene3D" id="2.160.20.80">
    <property type="entry name" value="E3 ubiquitin-protein ligase SopA"/>
    <property type="match status" value="1"/>
</dbReference>
<reference evidence="8 9" key="1">
    <citation type="journal article" date="2020" name="ISME J.">
        <title>Comparative genomics reveals insights into cyanobacterial evolution and habitat adaptation.</title>
        <authorList>
            <person name="Chen M.Y."/>
            <person name="Teng W.K."/>
            <person name="Zhao L."/>
            <person name="Hu C.X."/>
            <person name="Zhou Y.K."/>
            <person name="Han B.P."/>
            <person name="Song L.R."/>
            <person name="Shu W.S."/>
        </authorList>
    </citation>
    <scope>NUCLEOTIDE SEQUENCE [LARGE SCALE GENOMIC DNA]</scope>
    <source>
        <strain evidence="8 9">FACHB-159</strain>
    </source>
</reference>
<feature type="binding site" evidence="6">
    <location>
        <position position="112"/>
    </location>
    <ligand>
        <name>substrate</name>
    </ligand>
</feature>
<evidence type="ECO:0000256" key="3">
    <source>
        <dbReference type="ARBA" id="ARBA00012918"/>
    </source>
</evidence>
<gene>
    <name evidence="6 8" type="primary">glsA</name>
    <name evidence="8" type="ORF">H6H03_34215</name>
</gene>
<dbReference type="RefSeq" id="WP_190959390.1">
    <property type="nucleotide sequence ID" value="NZ_JACJTU010000061.1"/>
</dbReference>
<dbReference type="Proteomes" id="UP000637383">
    <property type="component" value="Unassembled WGS sequence"/>
</dbReference>
<feature type="binding site" evidence="6">
    <location>
        <position position="239"/>
    </location>
    <ligand>
        <name>substrate</name>
    </ligand>
</feature>
<dbReference type="EC" id="3.5.1.2" evidence="3 6"/>
<dbReference type="PANTHER" id="PTHR12544:SF29">
    <property type="entry name" value="GLUTAMINASE"/>
    <property type="match status" value="1"/>
</dbReference>
<feature type="region of interest" description="Disordered" evidence="7">
    <location>
        <begin position="783"/>
        <end position="804"/>
    </location>
</feature>
<dbReference type="InterPro" id="IPR012338">
    <property type="entry name" value="Beta-lactam/transpept-like"/>
</dbReference>
<dbReference type="GO" id="GO:0004359">
    <property type="term" value="F:glutaminase activity"/>
    <property type="evidence" value="ECO:0007669"/>
    <property type="project" value="UniProtKB-EC"/>
</dbReference>
<organism evidence="8 9">
    <name type="scientific">Nostoc paludosum FACHB-159</name>
    <dbReference type="NCBI Taxonomy" id="2692908"/>
    <lineage>
        <taxon>Bacteria</taxon>
        <taxon>Bacillati</taxon>
        <taxon>Cyanobacteriota</taxon>
        <taxon>Cyanophyceae</taxon>
        <taxon>Nostocales</taxon>
        <taxon>Nostocaceae</taxon>
        <taxon>Nostoc</taxon>
    </lineage>
</organism>
<comment type="similarity">
    <text evidence="1 6">Belongs to the glutaminase family.</text>
</comment>
<feature type="binding site" evidence="6">
    <location>
        <position position="156"/>
    </location>
    <ligand>
        <name>substrate</name>
    </ligand>
</feature>
<sequence>METATSPLHRYLKENLYDNYKFINEGTVDPYENPECFGICLVTKSGQVFEEGNCNKLFTIKSISKPLVYGLALEDHGRDYVNTRVGVEPTREAFNSIILDEKTYRPYNPIVNTGAIATTDLIKGYRVIERLQRILDMFRRYTGREHEINVPVFLTEKVTGHSDRAMAHLMLSFGMISNRIEETLDLYFQQCSIMVNTHDLAMIAATLANGGVNPITKERAIDEHYVQDVISLMLTCGMYDYSGEWAYRVGIPAKSSLGGGITAVVSGRLGIGTFSPLLDAKGNSIRGIKVCEHLSIDFGLHISNAAKPKLILEDLIEGVNSAQRGTSLIGANLIGANLMGKDLTRENLVGAYLSGANLSEANLMGKDLSGANFIGANLIGTNLSGANLSGANLYKANLSGANLIGTNLSGANLIGTNLIAADFSGANLSGADLSGFDLSGVKVSGANLTGVNLTGVNLSGANLSGANLSGANLSKTQAIETDFTGAKFTGACLEDWNINSATKLNDIDCQYVYLRKDKQEPRPSSGKFAPGEFTKLFQKALETVDLIFADGIDWKAFFQSFQELRRQYDDENLSIQAIEKKSGGAFVIRLEVSAEADKVAIESKVKALYQTELQAIETQYLLKLQAQETLISKFERDLEYERQTNTNLLGVVKTMAEKEPTHKTTIHANNVGFVQSGSGTVSNFSQNIGQNFDEITKIISSLRDLAQEFPEAQREEALVHLDDLQEDISKPEKRKPERIKTRIIALLTVASTVAGGIAVATDFSNNALELAEKLKVPIVFSQPQQPTQQLPPSTLNQPSKHFNP</sequence>
<evidence type="ECO:0000313" key="9">
    <source>
        <dbReference type="Proteomes" id="UP000637383"/>
    </source>
</evidence>
<dbReference type="HAMAP" id="MF_00313">
    <property type="entry name" value="Glutaminase"/>
    <property type="match status" value="1"/>
</dbReference>
<evidence type="ECO:0000256" key="5">
    <source>
        <dbReference type="ARBA" id="ARBA00049534"/>
    </source>
</evidence>
<dbReference type="Pfam" id="PF04960">
    <property type="entry name" value="Glutaminase"/>
    <property type="match status" value="1"/>
</dbReference>
<evidence type="ECO:0000256" key="7">
    <source>
        <dbReference type="SAM" id="MobiDB-lite"/>
    </source>
</evidence>
<proteinExistence type="inferred from homology"/>
<comment type="caution">
    <text evidence="8">The sequence shown here is derived from an EMBL/GenBank/DDBJ whole genome shotgun (WGS) entry which is preliminary data.</text>
</comment>
<comment type="catalytic activity">
    <reaction evidence="5 6">
        <text>L-glutamine + H2O = L-glutamate + NH4(+)</text>
        <dbReference type="Rhea" id="RHEA:15889"/>
        <dbReference type="ChEBI" id="CHEBI:15377"/>
        <dbReference type="ChEBI" id="CHEBI:28938"/>
        <dbReference type="ChEBI" id="CHEBI:29985"/>
        <dbReference type="ChEBI" id="CHEBI:58359"/>
        <dbReference type="EC" id="3.5.1.2"/>
    </reaction>
</comment>
<feature type="binding site" evidence="6">
    <location>
        <position position="62"/>
    </location>
    <ligand>
        <name>substrate</name>
    </ligand>
</feature>
<evidence type="ECO:0000313" key="8">
    <source>
        <dbReference type="EMBL" id="MBD2738869.1"/>
    </source>
</evidence>
<dbReference type="InterPro" id="IPR015868">
    <property type="entry name" value="Glutaminase"/>
</dbReference>
<evidence type="ECO:0000256" key="1">
    <source>
        <dbReference type="ARBA" id="ARBA00011076"/>
    </source>
</evidence>
<evidence type="ECO:0000256" key="6">
    <source>
        <dbReference type="HAMAP-Rule" id="MF_00313"/>
    </source>
</evidence>
<comment type="caution">
    <text evidence="6">Lacks conserved residue(s) required for the propagation of feature annotation.</text>
</comment>
<dbReference type="SUPFAM" id="SSF141571">
    <property type="entry name" value="Pentapeptide repeat-like"/>
    <property type="match status" value="1"/>
</dbReference>
<keyword evidence="4 6" id="KW-0378">Hydrolase</keyword>
<accession>A0ABR8KJ25</accession>
<comment type="subunit">
    <text evidence="2 6">Homotetramer.</text>
</comment>
<dbReference type="Gene3D" id="3.40.710.10">
    <property type="entry name" value="DD-peptidase/beta-lactamase superfamily"/>
    <property type="match status" value="1"/>
</dbReference>
<dbReference type="EMBL" id="JACJTU010000061">
    <property type="protein sequence ID" value="MBD2738869.1"/>
    <property type="molecule type" value="Genomic_DNA"/>
</dbReference>
<dbReference type="NCBIfam" id="TIGR03814">
    <property type="entry name" value="Gln_ase"/>
    <property type="match status" value="1"/>
</dbReference>
<protein>
    <recommendedName>
        <fullName evidence="3 6">Glutaminase</fullName>
        <ecNumber evidence="3 6">3.5.1.2</ecNumber>
    </recommendedName>
</protein>
<dbReference type="SUPFAM" id="SSF56601">
    <property type="entry name" value="beta-lactamase/transpeptidase-like"/>
    <property type="match status" value="1"/>
</dbReference>
<dbReference type="InterPro" id="IPR001646">
    <property type="entry name" value="5peptide_repeat"/>
</dbReference>
<evidence type="ECO:0000256" key="4">
    <source>
        <dbReference type="ARBA" id="ARBA00022801"/>
    </source>
</evidence>
<evidence type="ECO:0000256" key="2">
    <source>
        <dbReference type="ARBA" id="ARBA00011881"/>
    </source>
</evidence>
<keyword evidence="6" id="KW-0007">Acetylation</keyword>
<dbReference type="Pfam" id="PF00805">
    <property type="entry name" value="Pentapeptide"/>
    <property type="match status" value="3"/>
</dbReference>
<name>A0ABR8KJ25_9NOSO</name>
<feature type="binding site" evidence="6">
    <location>
        <position position="187"/>
    </location>
    <ligand>
        <name>substrate</name>
    </ligand>
</feature>